<dbReference type="OrthoDB" id="5654035at2"/>
<evidence type="ECO:0000313" key="3">
    <source>
        <dbReference type="Proteomes" id="UP000054639"/>
    </source>
</evidence>
<organism evidence="2 4">
    <name type="scientific">Legionella quateirensis</name>
    <dbReference type="NCBI Taxonomy" id="45072"/>
    <lineage>
        <taxon>Bacteria</taxon>
        <taxon>Pseudomonadati</taxon>
        <taxon>Pseudomonadota</taxon>
        <taxon>Gammaproteobacteria</taxon>
        <taxon>Legionellales</taxon>
        <taxon>Legionellaceae</taxon>
        <taxon>Legionella</taxon>
    </lineage>
</organism>
<name>A0A378KUM4_9GAMM</name>
<evidence type="ECO:0000313" key="1">
    <source>
        <dbReference type="EMBL" id="KTD43409.1"/>
    </source>
</evidence>
<dbReference type="Proteomes" id="UP000254230">
    <property type="component" value="Unassembled WGS sequence"/>
</dbReference>
<evidence type="ECO:0000313" key="2">
    <source>
        <dbReference type="EMBL" id="STY18295.1"/>
    </source>
</evidence>
<gene>
    <name evidence="1" type="ORF">Lqua_3310</name>
    <name evidence="2" type="ORF">NCTC12376_02113</name>
</gene>
<reference evidence="1 3" key="1">
    <citation type="submission" date="2015-11" db="EMBL/GenBank/DDBJ databases">
        <title>Genomic analysis of 38 Legionella species identifies large and diverse effector repertoires.</title>
        <authorList>
            <person name="Burstein D."/>
            <person name="Amaro F."/>
            <person name="Zusman T."/>
            <person name="Lifshitz Z."/>
            <person name="Cohen O."/>
            <person name="Gilbert J.A."/>
            <person name="Pupko T."/>
            <person name="Shuman H.A."/>
            <person name="Segal G."/>
        </authorList>
    </citation>
    <scope>NUCLEOTIDE SEQUENCE [LARGE SCALE GENOMIC DNA]</scope>
    <source>
        <strain evidence="1 3">ATCC 49507</strain>
    </source>
</reference>
<dbReference type="EMBL" id="UGOW01000001">
    <property type="protein sequence ID" value="STY18295.1"/>
    <property type="molecule type" value="Genomic_DNA"/>
</dbReference>
<dbReference type="Proteomes" id="UP000054639">
    <property type="component" value="Unassembled WGS sequence"/>
</dbReference>
<accession>A0A378KUM4</accession>
<protein>
    <submittedName>
        <fullName evidence="2">Uncharacterized protein</fullName>
    </submittedName>
</protein>
<reference evidence="2 4" key="2">
    <citation type="submission" date="2018-06" db="EMBL/GenBank/DDBJ databases">
        <authorList>
            <consortium name="Pathogen Informatics"/>
            <person name="Doyle S."/>
        </authorList>
    </citation>
    <scope>NUCLEOTIDE SEQUENCE [LARGE SCALE GENOMIC DNA]</scope>
    <source>
        <strain evidence="2 4">NCTC12376</strain>
    </source>
</reference>
<dbReference type="RefSeq" id="WP_058475422.1">
    <property type="nucleotide sequence ID" value="NZ_CAAAIL010000029.1"/>
</dbReference>
<dbReference type="AlphaFoldDB" id="A0A378KUM4"/>
<dbReference type="EMBL" id="LNYR01000048">
    <property type="protein sequence ID" value="KTD43409.1"/>
    <property type="molecule type" value="Genomic_DNA"/>
</dbReference>
<sequence>MKRSKSVLNFRTTSAQSQAASSVPSISDLKLKHAVFMESQKGTPAELSEAYSKIKQQLFKDRSIEVAQNAINHLEQLLVDVESTYKGIFINSLKAKCRYLLACCLLYVEAHSGTINLETCESAVQLIKSAGKLGLTGLERAIEISTEYYEKSIQFSKSYAAHVHRISTPLPRSPSGAKIEASLRKAVGESLFIHHFNAVRIYLLEEMPKLIDEMLSSAIDYDSRFGKERYLSPR</sequence>
<evidence type="ECO:0000313" key="4">
    <source>
        <dbReference type="Proteomes" id="UP000254230"/>
    </source>
</evidence>
<proteinExistence type="predicted"/>
<keyword evidence="3" id="KW-1185">Reference proteome</keyword>